<dbReference type="Proteomes" id="UP000199021">
    <property type="component" value="Unassembled WGS sequence"/>
</dbReference>
<protein>
    <submittedName>
        <fullName evidence="2">Uncharacterized protein</fullName>
    </submittedName>
</protein>
<dbReference type="EMBL" id="FOFB01000002">
    <property type="protein sequence ID" value="SEP80007.1"/>
    <property type="molecule type" value="Genomic_DNA"/>
</dbReference>
<dbReference type="AlphaFoldDB" id="A0A1H9AU54"/>
<keyword evidence="1" id="KW-0732">Signal</keyword>
<feature type="signal peptide" evidence="1">
    <location>
        <begin position="1"/>
        <end position="19"/>
    </location>
</feature>
<dbReference type="InParanoid" id="A0A1H9AU54"/>
<sequence>MRYLIFVFMLTSLFGCYNAELTEPTEKPMLYLDRDDFITKTTLSNRSIRFSELDSETQKLFWIDKLDQVRSLAVSEKAGSIGSFRY</sequence>
<feature type="chain" id="PRO_5011542748" evidence="1">
    <location>
        <begin position="20"/>
        <end position="86"/>
    </location>
</feature>
<organism evidence="2 3">
    <name type="scientific">Neolewinella agarilytica</name>
    <dbReference type="NCBI Taxonomy" id="478744"/>
    <lineage>
        <taxon>Bacteria</taxon>
        <taxon>Pseudomonadati</taxon>
        <taxon>Bacteroidota</taxon>
        <taxon>Saprospiria</taxon>
        <taxon>Saprospirales</taxon>
        <taxon>Lewinellaceae</taxon>
        <taxon>Neolewinella</taxon>
    </lineage>
</organism>
<name>A0A1H9AU54_9BACT</name>
<reference evidence="3" key="1">
    <citation type="submission" date="2016-10" db="EMBL/GenBank/DDBJ databases">
        <authorList>
            <person name="Varghese N."/>
            <person name="Submissions S."/>
        </authorList>
    </citation>
    <scope>NUCLEOTIDE SEQUENCE [LARGE SCALE GENOMIC DNA]</scope>
    <source>
        <strain evidence="3">DSM 24740</strain>
    </source>
</reference>
<evidence type="ECO:0000313" key="2">
    <source>
        <dbReference type="EMBL" id="SEP80007.1"/>
    </source>
</evidence>
<keyword evidence="3" id="KW-1185">Reference proteome</keyword>
<evidence type="ECO:0000256" key="1">
    <source>
        <dbReference type="SAM" id="SignalP"/>
    </source>
</evidence>
<dbReference type="PROSITE" id="PS51257">
    <property type="entry name" value="PROKAR_LIPOPROTEIN"/>
    <property type="match status" value="1"/>
</dbReference>
<evidence type="ECO:0000313" key="3">
    <source>
        <dbReference type="Proteomes" id="UP000199021"/>
    </source>
</evidence>
<accession>A0A1H9AU54</accession>
<proteinExistence type="predicted"/>
<dbReference type="RefSeq" id="WP_139211746.1">
    <property type="nucleotide sequence ID" value="NZ_FOFB01000002.1"/>
</dbReference>
<gene>
    <name evidence="2" type="ORF">SAMN05444359_102222</name>
</gene>